<feature type="transmembrane region" description="Helical" evidence="1">
    <location>
        <begin position="994"/>
        <end position="1015"/>
    </location>
</feature>
<dbReference type="STRING" id="330734.ABA45_01075"/>
<organism evidence="2 3">
    <name type="scientific">Marinobacter psychrophilus</name>
    <dbReference type="NCBI Taxonomy" id="330734"/>
    <lineage>
        <taxon>Bacteria</taxon>
        <taxon>Pseudomonadati</taxon>
        <taxon>Pseudomonadota</taxon>
        <taxon>Gammaproteobacteria</taxon>
        <taxon>Pseudomonadales</taxon>
        <taxon>Marinobacteraceae</taxon>
        <taxon>Marinobacter</taxon>
    </lineage>
</organism>
<feature type="transmembrane region" description="Helical" evidence="1">
    <location>
        <begin position="401"/>
        <end position="420"/>
    </location>
</feature>
<dbReference type="Gene3D" id="3.30.70.1320">
    <property type="entry name" value="Multidrug efflux transporter AcrB pore domain like"/>
    <property type="match status" value="1"/>
</dbReference>
<name>A0A0H4I022_9GAMM</name>
<sequence>MTDQPAIEKPEINGSEAPPPRRGVIGFFVHHKLAANLVMLVMLLGGVLALTRMNVQFFPTFALDVVSVRVVWSGASAEDIEQGITNPLEQRLRSVQSLKKMTSTSAQGVSSITLEFQEGSDPIQTLDDTRQRVDEFNNFPADAEEPRVSRIERYEPVARLLLYGDVDADELRYLTYRFEDELLQRGIDNVSIRGLPEQQISIDVPVERLETLGLSLEQIAERVAAVSRDLPAGLLGQQDATRELRAVEQARSPQQFGEIPLLSGDRIQLRLGDIASIRQESRDNPLTLTRDDFPAVELQLRRAEDGDSLAAAKVLKDWLADTRATLPPNLQLEVYDETWQLLDDRISLLTTNGLGGLVLVVLLLYLFLPGRVALWVAVGIPTAFLAALAILWLVGGSINMISLFALIMALGVIVDDAIVVGEDADAHARLGQPSMAAAEGAAKRMVWPVLASSLTTVAAFTPLLIVGGVIGNILGDIPLVMICVLIASLLECFVVLPAHLRHAFVPRKAKAFSNSAGARLVRAPAEGIRRLRSGFEQGFDRFREGRFRRFSHYSLHHRGFTLAVALGLAIMTVGLLSGGRIGFNFFPTPEPSVLYANASFVAGTDSRRVDQFMATMAKSLNANEEALGGNLLLHAVTTRGGTLGAGGSSRKGEELGSMMIEMVPSDERSVRNAEFISELRARLPLPAGLENLSITEREAGPPGSDINVRLTGPDATNLKRAAEEVVQALSVLPGVLDAEDDMPWGREQLIYQVSPWGEAMGLTTTDLGRQLRAAFDGRVAQIYQDGRDEMEVRVQLPRYQRERLATLSQITIRVPDGRFVPLTQVVMLDHRQGFEALRHADGLLAIEVSASLNTDVSTTSDVIASLEAKALPAIVSRYNVRYSFEGRSADQRETIDDMKTGLIIGLALMYVVLAWVFASWSLPLIVMAIIPFALVGAILGHWLMGMQLTVLSLFGLFGLSGIVVNNAIILVSFYNQQREAGLGVDAALNEAVVQRVRAVLLTSLTTIGGLLPLLFETSLQAQFLIPMATSIAFGLGLSTLLVLLVIPALLSYLEQLRAWWAKEPT</sequence>
<dbReference type="AlphaFoldDB" id="A0A0H4I022"/>
<dbReference type="GO" id="GO:0042910">
    <property type="term" value="F:xenobiotic transmembrane transporter activity"/>
    <property type="evidence" value="ECO:0007669"/>
    <property type="project" value="TreeGrafter"/>
</dbReference>
<keyword evidence="1" id="KW-1133">Transmembrane helix</keyword>
<keyword evidence="1" id="KW-0472">Membrane</keyword>
<dbReference type="PRINTS" id="PR00702">
    <property type="entry name" value="ACRIFLAVINRP"/>
</dbReference>
<keyword evidence="1" id="KW-0812">Transmembrane</keyword>
<dbReference type="InterPro" id="IPR027463">
    <property type="entry name" value="AcrB_DN_DC_subdom"/>
</dbReference>
<evidence type="ECO:0000313" key="2">
    <source>
        <dbReference type="EMBL" id="AKO51188.1"/>
    </source>
</evidence>
<dbReference type="Gene3D" id="3.30.70.1430">
    <property type="entry name" value="Multidrug efflux transporter AcrB pore domain"/>
    <property type="match status" value="2"/>
</dbReference>
<dbReference type="RefSeq" id="WP_048383720.1">
    <property type="nucleotide sequence ID" value="NZ_CP011494.1"/>
</dbReference>
<dbReference type="SUPFAM" id="SSF82866">
    <property type="entry name" value="Multidrug efflux transporter AcrB transmembrane domain"/>
    <property type="match status" value="2"/>
</dbReference>
<dbReference type="Gene3D" id="3.30.70.1440">
    <property type="entry name" value="Multidrug efflux transporter AcrB pore domain"/>
    <property type="match status" value="1"/>
</dbReference>
<dbReference type="Proteomes" id="UP000036406">
    <property type="component" value="Chromosome"/>
</dbReference>
<dbReference type="InterPro" id="IPR001036">
    <property type="entry name" value="Acrflvin-R"/>
</dbReference>
<dbReference type="SUPFAM" id="SSF82693">
    <property type="entry name" value="Multidrug efflux transporter AcrB pore domain, PN1, PN2, PC1 and PC2 subdomains"/>
    <property type="match status" value="1"/>
</dbReference>
<evidence type="ECO:0000313" key="3">
    <source>
        <dbReference type="Proteomes" id="UP000036406"/>
    </source>
</evidence>
<dbReference type="Gene3D" id="3.30.2090.10">
    <property type="entry name" value="Multidrug efflux transporter AcrB TolC docking domain, DN and DC subdomains"/>
    <property type="match status" value="2"/>
</dbReference>
<gene>
    <name evidence="2" type="ORF">ABA45_01075</name>
</gene>
<feature type="transmembrane region" description="Helical" evidence="1">
    <location>
        <begin position="559"/>
        <end position="576"/>
    </location>
</feature>
<feature type="transmembrane region" description="Helical" evidence="1">
    <location>
        <begin position="346"/>
        <end position="368"/>
    </location>
</feature>
<protein>
    <submittedName>
        <fullName evidence="2">Acriflavin resistance protein</fullName>
    </submittedName>
</protein>
<feature type="transmembrane region" description="Helical" evidence="1">
    <location>
        <begin position="445"/>
        <end position="470"/>
    </location>
</feature>
<proteinExistence type="predicted"/>
<dbReference type="EMBL" id="CP011494">
    <property type="protein sequence ID" value="AKO51188.1"/>
    <property type="molecule type" value="Genomic_DNA"/>
</dbReference>
<evidence type="ECO:0000256" key="1">
    <source>
        <dbReference type="SAM" id="Phobius"/>
    </source>
</evidence>
<feature type="transmembrane region" description="Helical" evidence="1">
    <location>
        <begin position="33"/>
        <end position="51"/>
    </location>
</feature>
<keyword evidence="3" id="KW-1185">Reference proteome</keyword>
<accession>A0A0H4I022</accession>
<feature type="transmembrane region" description="Helical" evidence="1">
    <location>
        <begin position="900"/>
        <end position="918"/>
    </location>
</feature>
<dbReference type="PANTHER" id="PTHR32063:SF33">
    <property type="entry name" value="RND SUPERFAMILY EFFLUX PUMP PERMEASE COMPONENT"/>
    <property type="match status" value="1"/>
</dbReference>
<dbReference type="Gene3D" id="1.20.1640.10">
    <property type="entry name" value="Multidrug efflux transporter AcrB transmembrane domain"/>
    <property type="match status" value="2"/>
</dbReference>
<dbReference type="KEGG" id="mpq:ABA45_01075"/>
<dbReference type="SUPFAM" id="SSF82714">
    <property type="entry name" value="Multidrug efflux transporter AcrB TolC docking domain, DN and DC subdomains"/>
    <property type="match status" value="2"/>
</dbReference>
<feature type="transmembrane region" description="Helical" evidence="1">
    <location>
        <begin position="950"/>
        <end position="974"/>
    </location>
</feature>
<dbReference type="GO" id="GO:0005886">
    <property type="term" value="C:plasma membrane"/>
    <property type="evidence" value="ECO:0007669"/>
    <property type="project" value="TreeGrafter"/>
</dbReference>
<feature type="transmembrane region" description="Helical" evidence="1">
    <location>
        <begin position="374"/>
        <end position="394"/>
    </location>
</feature>
<dbReference type="PATRIC" id="fig|330734.3.peg.232"/>
<dbReference type="PANTHER" id="PTHR32063">
    <property type="match status" value="1"/>
</dbReference>
<feature type="transmembrane region" description="Helical" evidence="1">
    <location>
        <begin position="924"/>
        <end position="943"/>
    </location>
</feature>
<feature type="transmembrane region" description="Helical" evidence="1">
    <location>
        <begin position="1027"/>
        <end position="1050"/>
    </location>
</feature>
<dbReference type="Pfam" id="PF00873">
    <property type="entry name" value="ACR_tran"/>
    <property type="match status" value="1"/>
</dbReference>
<feature type="transmembrane region" description="Helical" evidence="1">
    <location>
        <begin position="477"/>
        <end position="500"/>
    </location>
</feature>
<reference evidence="2 3" key="1">
    <citation type="submission" date="2015-05" db="EMBL/GenBank/DDBJ databases">
        <title>Complete genome of Marinobacter psychrophilus strain 20041T isolated from sea-ice of the Canadian Basin.</title>
        <authorList>
            <person name="Song L."/>
            <person name="Ren L."/>
            <person name="Yu Y."/>
            <person name="Wang X."/>
        </authorList>
    </citation>
    <scope>NUCLEOTIDE SEQUENCE [LARGE SCALE GENOMIC DNA]</scope>
    <source>
        <strain evidence="2 3">20041</strain>
    </source>
</reference>